<proteinExistence type="predicted"/>
<gene>
    <name evidence="1" type="ORF">GCM10011346_19590</name>
</gene>
<keyword evidence="2" id="KW-1185">Reference proteome</keyword>
<evidence type="ECO:0000313" key="1">
    <source>
        <dbReference type="EMBL" id="GGP10643.1"/>
    </source>
</evidence>
<sequence length="61" mass="7192">MNQKVEEIFNRKEIKILPYLGEFAAIKAKAYNTPIVYMENGKIVHEYPDGTKKYDQEINEK</sequence>
<evidence type="ECO:0000313" key="2">
    <source>
        <dbReference type="Proteomes" id="UP000641206"/>
    </source>
</evidence>
<dbReference type="EMBL" id="BMLW01000005">
    <property type="protein sequence ID" value="GGP10643.1"/>
    <property type="molecule type" value="Genomic_DNA"/>
</dbReference>
<comment type="caution">
    <text evidence="1">The sequence shown here is derived from an EMBL/GenBank/DDBJ whole genome shotgun (WGS) entry which is preliminary data.</text>
</comment>
<dbReference type="Proteomes" id="UP000641206">
    <property type="component" value="Unassembled WGS sequence"/>
</dbReference>
<organism evidence="1 2">
    <name type="scientific">Oceanobacillus neutriphilus</name>
    <dbReference type="NCBI Taxonomy" id="531815"/>
    <lineage>
        <taxon>Bacteria</taxon>
        <taxon>Bacillati</taxon>
        <taxon>Bacillota</taxon>
        <taxon>Bacilli</taxon>
        <taxon>Bacillales</taxon>
        <taxon>Bacillaceae</taxon>
        <taxon>Oceanobacillus</taxon>
    </lineage>
</organism>
<protein>
    <submittedName>
        <fullName evidence="1">Uncharacterized protein</fullName>
    </submittedName>
</protein>
<accession>A0ABQ2NU84</accession>
<dbReference type="RefSeq" id="WP_188734256.1">
    <property type="nucleotide sequence ID" value="NZ_BMLW01000005.1"/>
</dbReference>
<name>A0ABQ2NU84_9BACI</name>
<reference evidence="2" key="1">
    <citation type="journal article" date="2019" name="Int. J. Syst. Evol. Microbiol.">
        <title>The Global Catalogue of Microorganisms (GCM) 10K type strain sequencing project: providing services to taxonomists for standard genome sequencing and annotation.</title>
        <authorList>
            <consortium name="The Broad Institute Genomics Platform"/>
            <consortium name="The Broad Institute Genome Sequencing Center for Infectious Disease"/>
            <person name="Wu L."/>
            <person name="Ma J."/>
        </authorList>
    </citation>
    <scope>NUCLEOTIDE SEQUENCE [LARGE SCALE GENOMIC DNA]</scope>
    <source>
        <strain evidence="2">CGMCC 1.7693</strain>
    </source>
</reference>